<dbReference type="PANTHER" id="PTHR43798:SF33">
    <property type="entry name" value="HYDROLASE, PUTATIVE (AFU_ORTHOLOGUE AFUA_2G14860)-RELATED"/>
    <property type="match status" value="1"/>
</dbReference>
<feature type="compositionally biased region" description="Basic and acidic residues" evidence="1">
    <location>
        <begin position="7"/>
        <end position="26"/>
    </location>
</feature>
<evidence type="ECO:0000256" key="1">
    <source>
        <dbReference type="SAM" id="MobiDB-lite"/>
    </source>
</evidence>
<dbReference type="GO" id="GO:0016020">
    <property type="term" value="C:membrane"/>
    <property type="evidence" value="ECO:0007669"/>
    <property type="project" value="TreeGrafter"/>
</dbReference>
<dbReference type="Proteomes" id="UP000825729">
    <property type="component" value="Unassembled WGS sequence"/>
</dbReference>
<dbReference type="SUPFAM" id="SSF53474">
    <property type="entry name" value="alpha/beta-Hydrolases"/>
    <property type="match status" value="1"/>
</dbReference>
<dbReference type="InterPro" id="IPR000073">
    <property type="entry name" value="AB_hydrolase_1"/>
</dbReference>
<feature type="region of interest" description="Disordered" evidence="1">
    <location>
        <begin position="1"/>
        <end position="40"/>
    </location>
</feature>
<feature type="transmembrane region" description="Helical" evidence="2">
    <location>
        <begin position="47"/>
        <end position="71"/>
    </location>
</feature>
<name>A0AAV7F8V2_ARIFI</name>
<gene>
    <name evidence="4" type="ORF">H6P81_000955</name>
</gene>
<keyword evidence="2" id="KW-0812">Transmembrane</keyword>
<dbReference type="Pfam" id="PF00561">
    <property type="entry name" value="Abhydrolase_1"/>
    <property type="match status" value="1"/>
</dbReference>
<evidence type="ECO:0000256" key="2">
    <source>
        <dbReference type="SAM" id="Phobius"/>
    </source>
</evidence>
<dbReference type="GO" id="GO:0046464">
    <property type="term" value="P:acylglycerol catabolic process"/>
    <property type="evidence" value="ECO:0007669"/>
    <property type="project" value="TreeGrafter"/>
</dbReference>
<dbReference type="InterPro" id="IPR029058">
    <property type="entry name" value="AB_hydrolase_fold"/>
</dbReference>
<keyword evidence="2" id="KW-1133">Transmembrane helix</keyword>
<dbReference type="PANTHER" id="PTHR43798">
    <property type="entry name" value="MONOACYLGLYCEROL LIPASE"/>
    <property type="match status" value="1"/>
</dbReference>
<feature type="compositionally biased region" description="Pro residues" evidence="1">
    <location>
        <begin position="27"/>
        <end position="38"/>
    </location>
</feature>
<keyword evidence="2" id="KW-0472">Membrane</keyword>
<dbReference type="GO" id="GO:0047372">
    <property type="term" value="F:monoacylglycerol lipase activity"/>
    <property type="evidence" value="ECO:0007669"/>
    <property type="project" value="TreeGrafter"/>
</dbReference>
<accession>A0AAV7F8V2</accession>
<sequence length="471" mass="51984">MAVITEIHSDNEEKPGRSGSSEEGKHSPPPPPPPPPPRDGSSSPNPFVFWFYFTLCVSLVTVIIAALYSLLPQDEKSWFLSLPDDLRLHYSNGRNIKVQINPGRSPIEVFAIETGPRDAETLVLIHGLGSSSYSFRHLLRTLGSNGFRAVAIDLPGSGFSDKSVLEESEASGGVLRRFFDVYYEIKEKGLFWGFDQLVESGQIPYDELKMKVSTRKVLKPLECDVTQLSRIIQQVVDSMGLAPVHLILHDTGLGPGAIWASENSGSVRSVTIVDSAPSSGALPLWTLDVPVIRELVLGVPLVYHELMRRCCSRSIPKPVSDAHRVLLKGKDGRRAMVGIGKGFNYSFDLGEWGRLEKMSDVPIQVIWSGDWSEGWTDEGGRVATALPQAKFVVHSGGRWPQEDAVDELAENISKFVSSLPKSVRLSEEEPLPDHFQNMVNEGHDHHHHHHHHGIGGYGNMDTYGLGHGWGM</sequence>
<comment type="caution">
    <text evidence="4">The sequence shown here is derived from an EMBL/GenBank/DDBJ whole genome shotgun (WGS) entry which is preliminary data.</text>
</comment>
<protein>
    <recommendedName>
        <fullName evidence="3">AB hydrolase-1 domain-containing protein</fullName>
    </recommendedName>
</protein>
<reference evidence="4 5" key="1">
    <citation type="submission" date="2021-07" db="EMBL/GenBank/DDBJ databases">
        <title>The Aristolochia fimbriata genome: insights into angiosperm evolution, floral development and chemical biosynthesis.</title>
        <authorList>
            <person name="Jiao Y."/>
        </authorList>
    </citation>
    <scope>NUCLEOTIDE SEQUENCE [LARGE SCALE GENOMIC DNA]</scope>
    <source>
        <strain evidence="4">IBCAS-2021</strain>
        <tissue evidence="4">Leaf</tissue>
    </source>
</reference>
<dbReference type="Gene3D" id="3.40.50.1820">
    <property type="entry name" value="alpha/beta hydrolase"/>
    <property type="match status" value="1"/>
</dbReference>
<evidence type="ECO:0000313" key="4">
    <source>
        <dbReference type="EMBL" id="KAG9456447.1"/>
    </source>
</evidence>
<keyword evidence="5" id="KW-1185">Reference proteome</keyword>
<dbReference type="AlphaFoldDB" id="A0AAV7F8V2"/>
<feature type="domain" description="AB hydrolase-1" evidence="3">
    <location>
        <begin position="121"/>
        <end position="309"/>
    </location>
</feature>
<evidence type="ECO:0000313" key="5">
    <source>
        <dbReference type="Proteomes" id="UP000825729"/>
    </source>
</evidence>
<organism evidence="4 5">
    <name type="scientific">Aristolochia fimbriata</name>
    <name type="common">White veined hardy Dutchman's pipe vine</name>
    <dbReference type="NCBI Taxonomy" id="158543"/>
    <lineage>
        <taxon>Eukaryota</taxon>
        <taxon>Viridiplantae</taxon>
        <taxon>Streptophyta</taxon>
        <taxon>Embryophyta</taxon>
        <taxon>Tracheophyta</taxon>
        <taxon>Spermatophyta</taxon>
        <taxon>Magnoliopsida</taxon>
        <taxon>Magnoliidae</taxon>
        <taxon>Piperales</taxon>
        <taxon>Aristolochiaceae</taxon>
        <taxon>Aristolochia</taxon>
    </lineage>
</organism>
<proteinExistence type="predicted"/>
<evidence type="ECO:0000259" key="3">
    <source>
        <dbReference type="Pfam" id="PF00561"/>
    </source>
</evidence>
<dbReference type="EMBL" id="JAINDJ010000002">
    <property type="protein sequence ID" value="KAG9456447.1"/>
    <property type="molecule type" value="Genomic_DNA"/>
</dbReference>
<dbReference type="InterPro" id="IPR050266">
    <property type="entry name" value="AB_hydrolase_sf"/>
</dbReference>